<dbReference type="EMBL" id="CP042905">
    <property type="protein sequence ID" value="QEE16949.1"/>
    <property type="molecule type" value="Genomic_DNA"/>
</dbReference>
<dbReference type="KEGG" id="psyt:DSAG12_02780"/>
<feature type="transmembrane region" description="Helical" evidence="1">
    <location>
        <begin position="160"/>
        <end position="180"/>
    </location>
</feature>
<dbReference type="Proteomes" id="UP000321408">
    <property type="component" value="Chromosome"/>
</dbReference>
<dbReference type="RefSeq" id="WP_147663872.1">
    <property type="nucleotide sequence ID" value="NZ_CP042905.2"/>
</dbReference>
<evidence type="ECO:0000313" key="2">
    <source>
        <dbReference type="EMBL" id="QEE16949.1"/>
    </source>
</evidence>
<feature type="transmembrane region" description="Helical" evidence="1">
    <location>
        <begin position="112"/>
        <end position="140"/>
    </location>
</feature>
<gene>
    <name evidence="2" type="ORF">DSAG12_02780</name>
</gene>
<feature type="transmembrane region" description="Helical" evidence="1">
    <location>
        <begin position="62"/>
        <end position="91"/>
    </location>
</feature>
<accession>A0A5B9DCC2</accession>
<proteinExistence type="predicted"/>
<keyword evidence="1" id="KW-0472">Membrane</keyword>
<name>A0A5B9DCC2_9ARCH</name>
<sequence length="311" mass="36051">MPIDNRKKSYYEFGKSMKYYSISKWIYEVINIILNFFIIIGLVFVLIAYIDPYNFNYSTFEIIIIIYTIAVVIIIILFLITASISFIFFIYYLVRLYHSSEHDENGSLKKSYILEIVSIVLSIILPITVEFLSLILDLFIPGYNYSFIIPDVYGIIYDMSLNSLIISISIFILRIILGYIPRILKAIAQKNLRKWTDDLFEFPQSPKERERLEHSIIKGTQSMKIGQMLGIFRIVRVFGKIMYNIGLGTAGKGLMKSFEEDIYTKYVNSNYPTIPQQNNTAVEDDIPRFCAYCGYVLIPNSKFCGKCGKSF</sequence>
<evidence type="ECO:0000256" key="1">
    <source>
        <dbReference type="SAM" id="Phobius"/>
    </source>
</evidence>
<dbReference type="GeneID" id="41330759"/>
<feature type="transmembrane region" description="Helical" evidence="1">
    <location>
        <begin position="25"/>
        <end position="50"/>
    </location>
</feature>
<dbReference type="AlphaFoldDB" id="A0A5B9DCC2"/>
<keyword evidence="1" id="KW-0812">Transmembrane</keyword>
<protein>
    <submittedName>
        <fullName evidence="2">Zinc ribbon domain-containing protein</fullName>
    </submittedName>
</protein>
<keyword evidence="3" id="KW-1185">Reference proteome</keyword>
<evidence type="ECO:0000313" key="3">
    <source>
        <dbReference type="Proteomes" id="UP000321408"/>
    </source>
</evidence>
<reference evidence="2 3" key="1">
    <citation type="journal article" date="2020" name="Nature">
        <title>Isolation of an archaeon at the prokaryote-eukaryote interface.</title>
        <authorList>
            <person name="Imachi H."/>
            <person name="Nobu M.K."/>
            <person name="Nakahara N."/>
            <person name="Morono Y."/>
            <person name="Ogawara M."/>
            <person name="Takaki Y."/>
            <person name="Takano Y."/>
            <person name="Uematsu K."/>
            <person name="Ikuta T."/>
            <person name="Ito M."/>
            <person name="Matsui Y."/>
            <person name="Miyazaki M."/>
            <person name="Murata K."/>
            <person name="Saito Y."/>
            <person name="Sakai S."/>
            <person name="Song C."/>
            <person name="Tasumi E."/>
            <person name="Yamanaka Y."/>
            <person name="Yamaguchi T."/>
            <person name="Kamagata Y."/>
            <person name="Tamaki H."/>
            <person name="Takai K."/>
        </authorList>
    </citation>
    <scope>NUCLEOTIDE SEQUENCE [LARGE SCALE GENOMIC DNA]</scope>
    <source>
        <strain evidence="2 3">MK-D1</strain>
    </source>
</reference>
<keyword evidence="1" id="KW-1133">Transmembrane helix</keyword>
<reference evidence="2 3" key="2">
    <citation type="journal article" date="2024" name="Int. J. Syst. Evol. Microbiol.">
        <title>Promethearchaeum syntrophicum gen. nov., sp. nov., an anaerobic, obligately syntrophic archaeon, the first isolate of the lineage 'Asgard' archaea, and proposal of the new archaeal phylum Promethearchaeota phyl. nov. and kingdom Promethearchaeati regn. nov.</title>
        <authorList>
            <person name="Imachi H."/>
            <person name="Nobu M.K."/>
            <person name="Kato S."/>
            <person name="Takaki Y."/>
            <person name="Miyazaki M."/>
            <person name="Miyata M."/>
            <person name="Ogawara M."/>
            <person name="Saito Y."/>
            <person name="Sakai S."/>
            <person name="Tahara Y.O."/>
            <person name="Takano Y."/>
            <person name="Tasumi E."/>
            <person name="Uematsu K."/>
            <person name="Yoshimura T."/>
            <person name="Itoh T."/>
            <person name="Ohkuma M."/>
            <person name="Takai K."/>
        </authorList>
    </citation>
    <scope>NUCLEOTIDE SEQUENCE [LARGE SCALE GENOMIC DNA]</scope>
    <source>
        <strain evidence="2 3">MK-D1</strain>
    </source>
</reference>
<organism evidence="2 3">
    <name type="scientific">Promethearchaeum syntrophicum</name>
    <dbReference type="NCBI Taxonomy" id="2594042"/>
    <lineage>
        <taxon>Archaea</taxon>
        <taxon>Promethearchaeati</taxon>
        <taxon>Promethearchaeota</taxon>
        <taxon>Promethearchaeia</taxon>
        <taxon>Promethearchaeales</taxon>
        <taxon>Promethearchaeaceae</taxon>
        <taxon>Promethearchaeum</taxon>
    </lineage>
</organism>